<evidence type="ECO:0000313" key="3">
    <source>
        <dbReference type="Proteomes" id="UP000009169"/>
    </source>
</evidence>
<evidence type="ECO:0000256" key="1">
    <source>
        <dbReference type="SAM" id="MobiDB-lite"/>
    </source>
</evidence>
<protein>
    <submittedName>
        <fullName evidence="2">Uncharacterized protein</fullName>
    </submittedName>
</protein>
<sequence>MVISPRHTNIYDIPTDTYISPQNASPESLSSHPDLSEREEFVSSDIPVEDKFTSPINDDTWPVASHHEARPSKFTPADTNMRCRIEPLIPGIRSFHEIKNTHTHGVSTSNQTFKDVNISLHIDPGIGKTSTYNRSSPTNLDPFIRRTFPSHVIEPSAVQGLSSDQILLRTHFRIGEALAFHNTRITRNEKPVPRITLVELYALVTESYRSGHFQNFTFSDIFFPIYPPQLVGEWSGWQHSSYLNQVGRYFLTDCETSHIHVHGGNSNSTQGIPSRRVDSPKMCRVVGILSQDNNSHLRIKPPRQHFSNSRQLDRKKLRILRIQKACWSDIQMMKEALNI</sequence>
<dbReference type="EMBL" id="DS995767">
    <property type="protein sequence ID" value="EGE07875.1"/>
    <property type="molecule type" value="Genomic_DNA"/>
</dbReference>
<dbReference type="OrthoDB" id="4174368at2759"/>
<dbReference type="HOGENOM" id="CLU_660885_0_0_1"/>
<dbReference type="Proteomes" id="UP000009169">
    <property type="component" value="Unassembled WGS sequence"/>
</dbReference>
<dbReference type="eggNOG" id="ENOG502S8X6">
    <property type="taxonomic scope" value="Eukaryota"/>
</dbReference>
<dbReference type="AlphaFoldDB" id="F2Q157"/>
<keyword evidence="3" id="KW-1185">Reference proteome</keyword>
<dbReference type="VEuPathDB" id="FungiDB:TEQG_06853"/>
<feature type="compositionally biased region" description="Polar residues" evidence="1">
    <location>
        <begin position="17"/>
        <end position="33"/>
    </location>
</feature>
<feature type="region of interest" description="Disordered" evidence="1">
    <location>
        <begin position="53"/>
        <end position="77"/>
    </location>
</feature>
<organism evidence="2 3">
    <name type="scientific">Trichophyton equinum (strain ATCC MYA-4606 / CBS 127.97)</name>
    <name type="common">Horse ringworm fungus</name>
    <dbReference type="NCBI Taxonomy" id="559882"/>
    <lineage>
        <taxon>Eukaryota</taxon>
        <taxon>Fungi</taxon>
        <taxon>Dikarya</taxon>
        <taxon>Ascomycota</taxon>
        <taxon>Pezizomycotina</taxon>
        <taxon>Eurotiomycetes</taxon>
        <taxon>Eurotiomycetidae</taxon>
        <taxon>Onygenales</taxon>
        <taxon>Arthrodermataceae</taxon>
        <taxon>Trichophyton</taxon>
    </lineage>
</organism>
<accession>F2Q157</accession>
<proteinExistence type="predicted"/>
<feature type="region of interest" description="Disordered" evidence="1">
    <location>
        <begin position="13"/>
        <end position="38"/>
    </location>
</feature>
<evidence type="ECO:0000313" key="2">
    <source>
        <dbReference type="EMBL" id="EGE07875.1"/>
    </source>
</evidence>
<gene>
    <name evidence="2" type="ORF">TEQG_06853</name>
</gene>
<reference evidence="3" key="1">
    <citation type="journal article" date="2012" name="MBio">
        <title>Comparative genome analysis of Trichophyton rubrum and related dermatophytes reveals candidate genes involved in infection.</title>
        <authorList>
            <person name="Martinez D.A."/>
            <person name="Oliver B.G."/>
            <person name="Graeser Y."/>
            <person name="Goldberg J.M."/>
            <person name="Li W."/>
            <person name="Martinez-Rossi N.M."/>
            <person name="Monod M."/>
            <person name="Shelest E."/>
            <person name="Barton R.C."/>
            <person name="Birch E."/>
            <person name="Brakhage A.A."/>
            <person name="Chen Z."/>
            <person name="Gurr S.J."/>
            <person name="Heiman D."/>
            <person name="Heitman J."/>
            <person name="Kosti I."/>
            <person name="Rossi A."/>
            <person name="Saif S."/>
            <person name="Samalova M."/>
            <person name="Saunders C.W."/>
            <person name="Shea T."/>
            <person name="Summerbell R.C."/>
            <person name="Xu J."/>
            <person name="Young S."/>
            <person name="Zeng Q."/>
            <person name="Birren B.W."/>
            <person name="Cuomo C.A."/>
            <person name="White T.C."/>
        </authorList>
    </citation>
    <scope>NUCLEOTIDE SEQUENCE [LARGE SCALE GENOMIC DNA]</scope>
    <source>
        <strain evidence="3">ATCC MYA-4606 / CBS 127.97</strain>
    </source>
</reference>
<name>F2Q157_TRIEC</name>